<name>A0ABU3T0V7_9ALTE</name>
<sequence>MSPPYIILVLYGLLSVLLSWPYSVVAAAENNNTITVDMGIYQGIYLKYPQHLDKNLCQTARQFATEQIDRPLAEVTIICEAVSASGYTLNIIAHPVPNDQKSTQLC</sequence>
<reference evidence="1 2" key="1">
    <citation type="submission" date="2023-10" db="EMBL/GenBank/DDBJ databases">
        <title>Glaciecola aquimarina strain GGW-M5 nov., isolated from a coastal seawater.</title>
        <authorList>
            <person name="Bayburt H."/>
            <person name="Kim J.M."/>
            <person name="Choi B.J."/>
            <person name="Jeon C.O."/>
        </authorList>
    </citation>
    <scope>NUCLEOTIDE SEQUENCE [LARGE SCALE GENOMIC DNA]</scope>
    <source>
        <strain evidence="1 2">KCTC 32108</strain>
    </source>
</reference>
<gene>
    <name evidence="1" type="ORF">RS130_20195</name>
</gene>
<organism evidence="1 2">
    <name type="scientific">Paraglaciecola aquimarina</name>
    <dbReference type="NCBI Taxonomy" id="1235557"/>
    <lineage>
        <taxon>Bacteria</taxon>
        <taxon>Pseudomonadati</taxon>
        <taxon>Pseudomonadota</taxon>
        <taxon>Gammaproteobacteria</taxon>
        <taxon>Alteromonadales</taxon>
        <taxon>Alteromonadaceae</taxon>
        <taxon>Paraglaciecola</taxon>
    </lineage>
</organism>
<proteinExistence type="predicted"/>
<evidence type="ECO:0000313" key="1">
    <source>
        <dbReference type="EMBL" id="MDU0355899.1"/>
    </source>
</evidence>
<protein>
    <submittedName>
        <fullName evidence="1">Uncharacterized protein</fullName>
    </submittedName>
</protein>
<dbReference type="EMBL" id="JAWDIO010000002">
    <property type="protein sequence ID" value="MDU0355899.1"/>
    <property type="molecule type" value="Genomic_DNA"/>
</dbReference>
<evidence type="ECO:0000313" key="2">
    <source>
        <dbReference type="Proteomes" id="UP001247805"/>
    </source>
</evidence>
<comment type="caution">
    <text evidence="1">The sequence shown here is derived from an EMBL/GenBank/DDBJ whole genome shotgun (WGS) entry which is preliminary data.</text>
</comment>
<accession>A0ABU3T0V7</accession>
<keyword evidence="2" id="KW-1185">Reference proteome</keyword>
<dbReference type="RefSeq" id="WP_316027417.1">
    <property type="nucleotide sequence ID" value="NZ_JAWDIO010000002.1"/>
</dbReference>
<dbReference type="Proteomes" id="UP001247805">
    <property type="component" value="Unassembled WGS sequence"/>
</dbReference>